<keyword evidence="1 5" id="KW-0489">Methyltransferase</keyword>
<evidence type="ECO:0000256" key="3">
    <source>
        <dbReference type="ARBA" id="ARBA00022691"/>
    </source>
</evidence>
<sequence length="468" mass="51554">MGDAFESQPTLNDLAAKITELTQTFTKFLEKNKIQAPTFAADSPTSYTGLDAETFGLKGQLLDALSDMWILTQGPSESIFNYCHSAMPDATCLNVLNHFDFWAAVPINGSASYSEISKHVELPEDVVRRVIEHATTLRIFAETVPGSPNSRVVHTSRSAAVAKAPGLKALVSTTIDDVGAPCMVLNTALEKYTKGRPKLTEEMGETAFALLHGGKYKNSWEYIENDGEGERKGWRSRNFVTFMGYLKDIFQLESIVSESVDWASFGKAHVVDIGGSAGHDAFVLARKFPELSFTVQDLPQVAPVFEKMLPEDLKSRVSFSKHDMFQPQPVVGADVYMLKLIMHDYTDKYAIEILRAQIPALKPGSKLLVIEYIGKADDVEEKKSAGDDDKSATAGAGAAGQQVVETPRTIKNFGTATDLRMMALFNAKERAPGAWTKLLKQADERFEITKVTANPMTFFITVETVWRG</sequence>
<dbReference type="SUPFAM" id="SSF53335">
    <property type="entry name" value="S-adenosyl-L-methionine-dependent methyltransferases"/>
    <property type="match status" value="1"/>
</dbReference>
<dbReference type="OrthoDB" id="1606438at2759"/>
<keyword evidence="6" id="KW-1185">Reference proteome</keyword>
<evidence type="ECO:0000256" key="2">
    <source>
        <dbReference type="ARBA" id="ARBA00022679"/>
    </source>
</evidence>
<proteinExistence type="predicted"/>
<dbReference type="Pfam" id="PF00891">
    <property type="entry name" value="Methyltransf_2"/>
    <property type="match status" value="1"/>
</dbReference>
<evidence type="ECO:0000313" key="5">
    <source>
        <dbReference type="EMBL" id="KXJ92723.1"/>
    </source>
</evidence>
<protein>
    <submittedName>
        <fullName evidence="5">O-methyltransferase-domain-containing protein</fullName>
    </submittedName>
</protein>
<name>A0A136J6G3_9PEZI</name>
<dbReference type="PANTHER" id="PTHR43712">
    <property type="entry name" value="PUTATIVE (AFU_ORTHOLOGUE AFUA_4G14580)-RELATED"/>
    <property type="match status" value="1"/>
</dbReference>
<dbReference type="GO" id="GO:0008171">
    <property type="term" value="F:O-methyltransferase activity"/>
    <property type="evidence" value="ECO:0007669"/>
    <property type="project" value="InterPro"/>
</dbReference>
<accession>A0A136J6G3</accession>
<evidence type="ECO:0000313" key="6">
    <source>
        <dbReference type="Proteomes" id="UP000070501"/>
    </source>
</evidence>
<keyword evidence="2 5" id="KW-0808">Transferase</keyword>
<evidence type="ECO:0000256" key="1">
    <source>
        <dbReference type="ARBA" id="ARBA00022603"/>
    </source>
</evidence>
<feature type="domain" description="O-methyltransferase C-terminal" evidence="4">
    <location>
        <begin position="245"/>
        <end position="386"/>
    </location>
</feature>
<dbReference type="EMBL" id="KQ964248">
    <property type="protein sequence ID" value="KXJ92723.1"/>
    <property type="molecule type" value="Genomic_DNA"/>
</dbReference>
<reference evidence="6" key="1">
    <citation type="submission" date="2016-02" db="EMBL/GenBank/DDBJ databases">
        <title>Draft genome sequence of Microdochium bolleyi, a fungal endophyte of beachgrass.</title>
        <authorList>
            <consortium name="DOE Joint Genome Institute"/>
            <person name="David A.S."/>
            <person name="May G."/>
            <person name="Haridas S."/>
            <person name="Lim J."/>
            <person name="Wang M."/>
            <person name="Labutti K."/>
            <person name="Lipzen A."/>
            <person name="Barry K."/>
            <person name="Grigoriev I.V."/>
        </authorList>
    </citation>
    <scope>NUCLEOTIDE SEQUENCE [LARGE SCALE GENOMIC DNA]</scope>
    <source>
        <strain evidence="6">J235TASD1</strain>
    </source>
</reference>
<gene>
    <name evidence="5" type="ORF">Micbo1qcDRAFT_232438</name>
</gene>
<dbReference type="GO" id="GO:0032259">
    <property type="term" value="P:methylation"/>
    <property type="evidence" value="ECO:0007669"/>
    <property type="project" value="UniProtKB-KW"/>
</dbReference>
<dbReference type="PROSITE" id="PS51683">
    <property type="entry name" value="SAM_OMT_II"/>
    <property type="match status" value="1"/>
</dbReference>
<dbReference type="InterPro" id="IPR001077">
    <property type="entry name" value="COMT_C"/>
</dbReference>
<dbReference type="InterPro" id="IPR016461">
    <property type="entry name" value="COMT-like"/>
</dbReference>
<dbReference type="AlphaFoldDB" id="A0A136J6G3"/>
<dbReference type="InterPro" id="IPR029063">
    <property type="entry name" value="SAM-dependent_MTases_sf"/>
</dbReference>
<dbReference type="Proteomes" id="UP000070501">
    <property type="component" value="Unassembled WGS sequence"/>
</dbReference>
<dbReference type="InParanoid" id="A0A136J6G3"/>
<dbReference type="PANTHER" id="PTHR43712:SF12">
    <property type="entry name" value="STERIGMATOCYSTIN 8-O-METHYLTRANSFERASE"/>
    <property type="match status" value="1"/>
</dbReference>
<evidence type="ECO:0000259" key="4">
    <source>
        <dbReference type="Pfam" id="PF00891"/>
    </source>
</evidence>
<dbReference type="Gene3D" id="3.40.50.150">
    <property type="entry name" value="Vaccinia Virus protein VP39"/>
    <property type="match status" value="1"/>
</dbReference>
<organism evidence="5 6">
    <name type="scientific">Microdochium bolleyi</name>
    <dbReference type="NCBI Taxonomy" id="196109"/>
    <lineage>
        <taxon>Eukaryota</taxon>
        <taxon>Fungi</taxon>
        <taxon>Dikarya</taxon>
        <taxon>Ascomycota</taxon>
        <taxon>Pezizomycotina</taxon>
        <taxon>Sordariomycetes</taxon>
        <taxon>Xylariomycetidae</taxon>
        <taxon>Xylariales</taxon>
        <taxon>Microdochiaceae</taxon>
        <taxon>Microdochium</taxon>
    </lineage>
</organism>
<keyword evidence="3" id="KW-0949">S-adenosyl-L-methionine</keyword>